<dbReference type="InterPro" id="IPR013087">
    <property type="entry name" value="Znf_C2H2_type"/>
</dbReference>
<feature type="compositionally biased region" description="Acidic residues" evidence="1">
    <location>
        <begin position="162"/>
        <end position="171"/>
    </location>
</feature>
<feature type="region of interest" description="Disordered" evidence="1">
    <location>
        <begin position="196"/>
        <end position="239"/>
    </location>
</feature>
<gene>
    <name evidence="3" type="ORF">CC78DRAFT_536750</name>
</gene>
<dbReference type="AlphaFoldDB" id="A0A9P4K0V4"/>
<evidence type="ECO:0000313" key="3">
    <source>
        <dbReference type="EMBL" id="KAF2259911.1"/>
    </source>
</evidence>
<feature type="region of interest" description="Disordered" evidence="1">
    <location>
        <begin position="113"/>
        <end position="182"/>
    </location>
</feature>
<keyword evidence="4" id="KW-1185">Reference proteome</keyword>
<comment type="caution">
    <text evidence="3">The sequence shown here is derived from an EMBL/GenBank/DDBJ whole genome shotgun (WGS) entry which is preliminary data.</text>
</comment>
<feature type="domain" description="C2H2-type" evidence="2">
    <location>
        <begin position="31"/>
        <end position="52"/>
    </location>
</feature>
<accession>A0A9P4K0V4</accession>
<dbReference type="Proteomes" id="UP000800093">
    <property type="component" value="Unassembled WGS sequence"/>
</dbReference>
<dbReference type="InterPro" id="IPR039258">
    <property type="entry name" value="ZNF511"/>
</dbReference>
<protein>
    <recommendedName>
        <fullName evidence="2">C2H2-type domain-containing protein</fullName>
    </recommendedName>
</protein>
<dbReference type="OrthoDB" id="18440at2759"/>
<dbReference type="PANTHER" id="PTHR21354:SF0">
    <property type="entry name" value="ZINC FINGER PROTEIN 511"/>
    <property type="match status" value="1"/>
</dbReference>
<proteinExistence type="predicted"/>
<name>A0A9P4K0V4_9PLEO</name>
<dbReference type="PROSITE" id="PS00028">
    <property type="entry name" value="ZINC_FINGER_C2H2_1"/>
    <property type="match status" value="1"/>
</dbReference>
<reference evidence="4" key="1">
    <citation type="journal article" date="2020" name="Stud. Mycol.">
        <title>101 Dothideomycetes genomes: A test case for predicting lifestyles and emergence of pathogens.</title>
        <authorList>
            <person name="Haridas S."/>
            <person name="Albert R."/>
            <person name="Binder M."/>
            <person name="Bloem J."/>
            <person name="LaButti K."/>
            <person name="Salamov A."/>
            <person name="Andreopoulos B."/>
            <person name="Baker S."/>
            <person name="Barry K."/>
            <person name="Bills G."/>
            <person name="Bluhm B."/>
            <person name="Cannon C."/>
            <person name="Castanera R."/>
            <person name="Culley D."/>
            <person name="Daum C."/>
            <person name="Ezra D."/>
            <person name="Gonzalez J."/>
            <person name="Henrissat B."/>
            <person name="Kuo A."/>
            <person name="Liang C."/>
            <person name="Lipzen A."/>
            <person name="Lutzoni F."/>
            <person name="Magnuson J."/>
            <person name="Mondo S."/>
            <person name="Nolan M."/>
            <person name="Ohm R."/>
            <person name="Pangilinan J."/>
            <person name="Park H.-J."/>
            <person name="Ramirez L."/>
            <person name="Alfaro M."/>
            <person name="Sun H."/>
            <person name="Tritt A."/>
            <person name="Yoshinaga Y."/>
            <person name="Zwiers L.-H."/>
            <person name="Turgeon B."/>
            <person name="Goodwin S."/>
            <person name="Spatafora J."/>
            <person name="Crous P."/>
            <person name="Grigoriev I."/>
        </authorList>
    </citation>
    <scope>NUCLEOTIDE SEQUENCE [LARGE SCALE GENOMIC DNA]</scope>
    <source>
        <strain evidence="4">CBS 304.66</strain>
    </source>
</reference>
<evidence type="ECO:0000259" key="2">
    <source>
        <dbReference type="PROSITE" id="PS00028"/>
    </source>
</evidence>
<evidence type="ECO:0000256" key="1">
    <source>
        <dbReference type="SAM" id="MobiDB-lite"/>
    </source>
</evidence>
<dbReference type="EMBL" id="ML986695">
    <property type="protein sequence ID" value="KAF2259911.1"/>
    <property type="molecule type" value="Genomic_DNA"/>
</dbReference>
<dbReference type="PANTHER" id="PTHR21354">
    <property type="entry name" value="ZINC FINGER PROTEIN 511"/>
    <property type="match status" value="1"/>
</dbReference>
<organism evidence="3 4">
    <name type="scientific">Lojkania enalia</name>
    <dbReference type="NCBI Taxonomy" id="147567"/>
    <lineage>
        <taxon>Eukaryota</taxon>
        <taxon>Fungi</taxon>
        <taxon>Dikarya</taxon>
        <taxon>Ascomycota</taxon>
        <taxon>Pezizomycotina</taxon>
        <taxon>Dothideomycetes</taxon>
        <taxon>Pleosporomycetidae</taxon>
        <taxon>Pleosporales</taxon>
        <taxon>Pleosporales incertae sedis</taxon>
        <taxon>Lojkania</taxon>
    </lineage>
</organism>
<evidence type="ECO:0000313" key="4">
    <source>
        <dbReference type="Proteomes" id="UP000800093"/>
    </source>
</evidence>
<sequence>MKCSLPPHQPLAFASFDEYDVHYQKTHMNRCQECSKNFPSEHFLHLHIAENHDPINAAKRDRGEKTYACLHPPCDRLCSTPQKRRLHCIDKHLFPRNYDFFIVNDGIDRRTSMLRPPLHRHRSSTLTSTSNGDGNGNGRRRAGTVDSVNGAAAGGSEAMEIVGDEDEEEGEEKQSTNSLPPHLRAPVVLRGRGGFGHRLGAVRGRGRKGGRGAASSDLTASDPTASVAKAPTIGDPMESLTSSMSALQFVPHSVQLKKGRGRGGVNAAS</sequence>